<comment type="subcellular location">
    <subcellularLocation>
        <location evidence="1">Cell inner membrane</location>
        <topology evidence="1">Peripheral membrane protein</topology>
    </subcellularLocation>
</comment>
<dbReference type="Pfam" id="PF00005">
    <property type="entry name" value="ABC_tran"/>
    <property type="match status" value="2"/>
</dbReference>
<dbReference type="Gene3D" id="3.40.50.300">
    <property type="entry name" value="P-loop containing nucleotide triphosphate hydrolases"/>
    <property type="match status" value="2"/>
</dbReference>
<keyword evidence="7 11" id="KW-0067">ATP-binding</keyword>
<keyword evidence="4" id="KW-0762">Sugar transport</keyword>
<dbReference type="InterPro" id="IPR003439">
    <property type="entry name" value="ABC_transporter-like_ATP-bd"/>
</dbReference>
<evidence type="ECO:0000313" key="12">
    <source>
        <dbReference type="Proteomes" id="UP000242642"/>
    </source>
</evidence>
<evidence type="ECO:0000313" key="11">
    <source>
        <dbReference type="EMBL" id="SET53470.1"/>
    </source>
</evidence>
<dbReference type="InterPro" id="IPR003593">
    <property type="entry name" value="AAA+_ATPase"/>
</dbReference>
<evidence type="ECO:0000256" key="8">
    <source>
        <dbReference type="ARBA" id="ARBA00022967"/>
    </source>
</evidence>
<feature type="domain" description="ABC transporter" evidence="10">
    <location>
        <begin position="6"/>
        <end position="241"/>
    </location>
</feature>
<evidence type="ECO:0000256" key="2">
    <source>
        <dbReference type="ARBA" id="ARBA00022448"/>
    </source>
</evidence>
<dbReference type="OrthoDB" id="9776369at2"/>
<protein>
    <submittedName>
        <fullName evidence="11">Monosaccharide ABC transporter ATP-binding protein, CUT2 family (TC 3.A.1.2.-)</fullName>
    </submittedName>
</protein>
<dbReference type="FunFam" id="3.40.50.300:FF:000127">
    <property type="entry name" value="Ribose import ATP-binding protein RbsA"/>
    <property type="match status" value="1"/>
</dbReference>
<dbReference type="CDD" id="cd03215">
    <property type="entry name" value="ABC_Carb_Monos_II"/>
    <property type="match status" value="1"/>
</dbReference>
<keyword evidence="2" id="KW-0813">Transport</keyword>
<keyword evidence="5" id="KW-0677">Repeat</keyword>
<evidence type="ECO:0000256" key="7">
    <source>
        <dbReference type="ARBA" id="ARBA00022840"/>
    </source>
</evidence>
<accession>A0A1I0F6H6</accession>
<dbReference type="SUPFAM" id="SSF52540">
    <property type="entry name" value="P-loop containing nucleoside triphosphate hydrolases"/>
    <property type="match status" value="2"/>
</dbReference>
<evidence type="ECO:0000256" key="6">
    <source>
        <dbReference type="ARBA" id="ARBA00022741"/>
    </source>
</evidence>
<dbReference type="GO" id="GO:0016887">
    <property type="term" value="F:ATP hydrolysis activity"/>
    <property type="evidence" value="ECO:0007669"/>
    <property type="project" value="InterPro"/>
</dbReference>
<keyword evidence="6" id="KW-0547">Nucleotide-binding</keyword>
<dbReference type="PANTHER" id="PTHR43790">
    <property type="entry name" value="CARBOHYDRATE TRANSPORT ATP-BINDING PROTEIN MG119-RELATED"/>
    <property type="match status" value="1"/>
</dbReference>
<evidence type="ECO:0000256" key="9">
    <source>
        <dbReference type="ARBA" id="ARBA00023136"/>
    </source>
</evidence>
<evidence type="ECO:0000259" key="10">
    <source>
        <dbReference type="PROSITE" id="PS50893"/>
    </source>
</evidence>
<dbReference type="PANTHER" id="PTHR43790:SF1">
    <property type="entry name" value="XYLOSE IMPORT ATP-BINDING PROTEIN XYLG"/>
    <property type="match status" value="1"/>
</dbReference>
<gene>
    <name evidence="11" type="ORF">SAMN02583745_02657</name>
</gene>
<dbReference type="EMBL" id="FOHV01000036">
    <property type="protein sequence ID" value="SET53470.1"/>
    <property type="molecule type" value="Genomic_DNA"/>
</dbReference>
<keyword evidence="12" id="KW-1185">Reference proteome</keyword>
<dbReference type="AlphaFoldDB" id="A0A1I0F6H6"/>
<dbReference type="GO" id="GO:0005886">
    <property type="term" value="C:plasma membrane"/>
    <property type="evidence" value="ECO:0007669"/>
    <property type="project" value="UniProtKB-SubCell"/>
</dbReference>
<dbReference type="InterPro" id="IPR050107">
    <property type="entry name" value="ABC_carbohydrate_import_ATPase"/>
</dbReference>
<evidence type="ECO:0000256" key="1">
    <source>
        <dbReference type="ARBA" id="ARBA00004417"/>
    </source>
</evidence>
<evidence type="ECO:0000256" key="4">
    <source>
        <dbReference type="ARBA" id="ARBA00022597"/>
    </source>
</evidence>
<dbReference type="CDD" id="cd03216">
    <property type="entry name" value="ABC_Carb_Monos_I"/>
    <property type="match status" value="1"/>
</dbReference>
<dbReference type="STRING" id="1123402.SAMN02583745_02657"/>
<evidence type="ECO:0000256" key="3">
    <source>
        <dbReference type="ARBA" id="ARBA00022475"/>
    </source>
</evidence>
<name>A0A1I0F6H6_9GAMM</name>
<dbReference type="PROSITE" id="PS00211">
    <property type="entry name" value="ABC_TRANSPORTER_1"/>
    <property type="match status" value="1"/>
</dbReference>
<dbReference type="InterPro" id="IPR017871">
    <property type="entry name" value="ABC_transporter-like_CS"/>
</dbReference>
<sequence length="495" mass="54261">MSELAVQMKGIKKSFGGVHALKHVDLNVKKGSIHAVIGENGAGKSTLMKVISGIHEKDGGQMLLHGKSVNFRSPKESLEKGIGIVHQELALCPDLTVAENMFLGDLGFGSFMINESKMNSHAKAALDQLGFAIDPKDSVGKLSVAYQQMVEIAKCLAKNVSVLILDEPTAVLSEREIELLFEKLREFRDKGVAILYISHRLEEIFRLCDAITVIKDGETVTELDPKTCTENDIISNMVGREMTALFPVKGEPTDEVVLEIENLSTKKLLKNINMTVKKGEIVGLAGLVGSGRTEIAKCLFGIDDMQTGIIRKKGKVLKIRHPAHAIEEGIGMVPESRKEQGAILSRPIRENITLANLTTSSRIGIIFHQIETKLSETLKRSLQIKLGSIEDPISSLSGGNQQKVVIAKWLNTECDVLILDEPTRGVDVGAKAEIYNVIKDLTMMGYAVIVISSEMPEIIGLCHRTYTMCDGEMTGMLSGDEMTEQNIMRLCIPKR</sequence>
<feature type="domain" description="ABC transporter" evidence="10">
    <location>
        <begin position="251"/>
        <end position="495"/>
    </location>
</feature>
<keyword evidence="8" id="KW-1278">Translocase</keyword>
<dbReference type="GO" id="GO:0005524">
    <property type="term" value="F:ATP binding"/>
    <property type="evidence" value="ECO:0007669"/>
    <property type="project" value="UniProtKB-KW"/>
</dbReference>
<dbReference type="InterPro" id="IPR027417">
    <property type="entry name" value="P-loop_NTPase"/>
</dbReference>
<keyword evidence="3" id="KW-1003">Cell membrane</keyword>
<dbReference type="RefSeq" id="WP_093322075.1">
    <property type="nucleotide sequence ID" value="NZ_FOHV01000036.1"/>
</dbReference>
<dbReference type="SMART" id="SM00382">
    <property type="entry name" value="AAA"/>
    <property type="match status" value="2"/>
</dbReference>
<reference evidence="12" key="1">
    <citation type="submission" date="2016-10" db="EMBL/GenBank/DDBJ databases">
        <authorList>
            <person name="Varghese N."/>
            <person name="Submissions S."/>
        </authorList>
    </citation>
    <scope>NUCLEOTIDE SEQUENCE [LARGE SCALE GENOMIC DNA]</scope>
    <source>
        <strain evidence="12">DSM 18579</strain>
    </source>
</reference>
<organism evidence="11 12">
    <name type="scientific">Thorsellia anophelis DSM 18579</name>
    <dbReference type="NCBI Taxonomy" id="1123402"/>
    <lineage>
        <taxon>Bacteria</taxon>
        <taxon>Pseudomonadati</taxon>
        <taxon>Pseudomonadota</taxon>
        <taxon>Gammaproteobacteria</taxon>
        <taxon>Enterobacterales</taxon>
        <taxon>Thorselliaceae</taxon>
        <taxon>Thorsellia</taxon>
    </lineage>
</organism>
<dbReference type="PROSITE" id="PS50893">
    <property type="entry name" value="ABC_TRANSPORTER_2"/>
    <property type="match status" value="2"/>
</dbReference>
<keyword evidence="9" id="KW-0472">Membrane</keyword>
<dbReference type="Proteomes" id="UP000242642">
    <property type="component" value="Unassembled WGS sequence"/>
</dbReference>
<evidence type="ECO:0000256" key="5">
    <source>
        <dbReference type="ARBA" id="ARBA00022737"/>
    </source>
</evidence>
<proteinExistence type="predicted"/>